<evidence type="ECO:0000256" key="1">
    <source>
        <dbReference type="SAM" id="Phobius"/>
    </source>
</evidence>
<dbReference type="Proteomes" id="UP000245125">
    <property type="component" value="Unassembled WGS sequence"/>
</dbReference>
<keyword evidence="1" id="KW-0472">Membrane</keyword>
<dbReference type="PANTHER" id="PTHR33371">
    <property type="entry name" value="INTERMEMBRANE PHOSPHOLIPID TRANSPORT SYSTEM BINDING PROTEIN MLAD-RELATED"/>
    <property type="match status" value="1"/>
</dbReference>
<protein>
    <submittedName>
        <fullName evidence="3">ABC transporter substrate binding protein</fullName>
    </submittedName>
</protein>
<reference evidence="4" key="1">
    <citation type="submission" date="2018-03" db="EMBL/GenBank/DDBJ databases">
        <authorList>
            <person name="Zecchin S."/>
        </authorList>
    </citation>
    <scope>NUCLEOTIDE SEQUENCE [LARGE SCALE GENOMIC DNA]</scope>
</reference>
<keyword evidence="4" id="KW-1185">Reference proteome</keyword>
<evidence type="ECO:0000313" key="3">
    <source>
        <dbReference type="EMBL" id="SPP99592.1"/>
    </source>
</evidence>
<feature type="domain" description="Mce/MlaD" evidence="2">
    <location>
        <begin position="37"/>
        <end position="113"/>
    </location>
</feature>
<keyword evidence="1" id="KW-0812">Transmembrane</keyword>
<evidence type="ECO:0000259" key="2">
    <source>
        <dbReference type="Pfam" id="PF02470"/>
    </source>
</evidence>
<dbReference type="InterPro" id="IPR052336">
    <property type="entry name" value="MlaD_Phospholipid_Transporter"/>
</dbReference>
<name>A0A2U3QDT9_9BACT</name>
<feature type="transmembrane region" description="Helical" evidence="1">
    <location>
        <begin position="6"/>
        <end position="26"/>
    </location>
</feature>
<dbReference type="GO" id="GO:0015914">
    <property type="term" value="P:phospholipid transport"/>
    <property type="evidence" value="ECO:0007669"/>
    <property type="project" value="InterPro"/>
</dbReference>
<accession>A0A2U3QDT9</accession>
<dbReference type="PANTHER" id="PTHR33371:SF4">
    <property type="entry name" value="INTERMEMBRANE PHOSPHOLIPID TRANSPORT SYSTEM BINDING PROTEIN MLAD"/>
    <property type="match status" value="1"/>
</dbReference>
<proteinExistence type="predicted"/>
<gene>
    <name evidence="3" type="ORF">NBG4_100032</name>
</gene>
<evidence type="ECO:0000313" key="4">
    <source>
        <dbReference type="Proteomes" id="UP000245125"/>
    </source>
</evidence>
<dbReference type="InterPro" id="IPR003399">
    <property type="entry name" value="Mce/MlaD"/>
</dbReference>
<keyword evidence="1" id="KW-1133">Transmembrane helix</keyword>
<dbReference type="AlphaFoldDB" id="A0A2U3QDT9"/>
<dbReference type="Pfam" id="PF02470">
    <property type="entry name" value="MlaD"/>
    <property type="match status" value="1"/>
</dbReference>
<dbReference type="NCBIfam" id="TIGR04430">
    <property type="entry name" value="OM_asym_MlaD"/>
    <property type="match status" value="1"/>
</dbReference>
<sequence>MKKIDLETAVGFFLLIGIFSLAYISVKLGRLEVLGNKGYEVYAEFEQVGGIKPGASVEIAGIAIGRVTGMRLNDYQALLSLEIDKGIKLQEDSIASVRTKGLIGEKYILITPGGSEKIIADGGKIRETESAIDTESLMSKYIFGKI</sequence>
<dbReference type="OrthoDB" id="9788420at2"/>
<dbReference type="InterPro" id="IPR030970">
    <property type="entry name" value="ABC_MlaD"/>
</dbReference>
<organism evidence="3 4">
    <name type="scientific">Candidatus Sulfobium mesophilum</name>
    <dbReference type="NCBI Taxonomy" id="2016548"/>
    <lineage>
        <taxon>Bacteria</taxon>
        <taxon>Pseudomonadati</taxon>
        <taxon>Nitrospirota</taxon>
        <taxon>Nitrospiria</taxon>
        <taxon>Nitrospirales</taxon>
        <taxon>Nitrospiraceae</taxon>
        <taxon>Candidatus Sulfobium</taxon>
    </lineage>
</organism>
<dbReference type="EMBL" id="OUUY01000002">
    <property type="protein sequence ID" value="SPP99592.1"/>
    <property type="molecule type" value="Genomic_DNA"/>
</dbReference>